<evidence type="ECO:0000313" key="7">
    <source>
        <dbReference type="EMBL" id="KAL0342464.1"/>
    </source>
</evidence>
<dbReference type="GO" id="GO:0016746">
    <property type="term" value="F:acyltransferase activity"/>
    <property type="evidence" value="ECO:0007669"/>
    <property type="project" value="UniProtKB-KW"/>
</dbReference>
<sequence length="815" mass="93722">MEVLSKETIKPTSSTPPHLQKLNLSLLDQIAPPTYVHLLFFYQCSSPELDHSQLSLNLKNSLSHVLTTFYPLAGRIIPHDSCIDCNDHGVEYAEFRVHACVSDIIYNDPQPAELQKYVPMEPYGLLESHACGEVIPLAVQVNLFDYGGIAVGVCISHKIADTESLVMFMNAWATTCRKGCLQASSIHPCFDLTCRFPPLDPLTFSSKPQAPPHSKDIGKVVTKRFVFNKEVLSKLKKLGASAEVTNPTRIEAITAFLWRNLMIAFRQDAKRERKEIKFVACHAVNERSRLSPPLPAHSFGNGTLSATAWSSKKPDNKDEDEDEHDSYAVLVAKLRNAIRGINHDYVEKMLDGERNGCMENPCGDQVDNDVWLEVYIFSSWCRFGVYGVDYGWGKPVWVSTVGVPFKNVTVFMDTRCGDGIEAWIVQLRRWIYEKKLPRRAVLIQEFEDGVTAFIEWAKSQHAYTDGEKIKCPCWKCKNEVFKISYKAHHILPNDHTLPLRIDVRKNGCILYWKDDIDLDYCKFYGEVRSDCQTMTWHANHQKEERSMCHPSNAEAKKHFDRTHPNFAAEPIMLDWDGRKACYFDYHRQFLSPEHPYRSNRKAFTKNRVEKKVAHLSVDMKELRIHDMKSHDCHIFMQKLIPIAFREILLEPMWSALMEVSLLFQILCSMTLDVNNVQELEGSVVTILCDLKKIFLPAFFNSMEHLIVHLLYEAGVGEPMQYKWMYPLESRRVNGDSQWTEVACQEKETIPTPQVVTDDHNYELHDPNRIQFIIELFVANQQGACTSRSANCEYDDESDEDSLDEDYETEEDNNYD</sequence>
<dbReference type="Pfam" id="PF13963">
    <property type="entry name" value="Transpos_assoc"/>
    <property type="match status" value="1"/>
</dbReference>
<evidence type="ECO:0000256" key="1">
    <source>
        <dbReference type="ARBA" id="ARBA00009861"/>
    </source>
</evidence>
<gene>
    <name evidence="7" type="ORF">Scaly_1909000</name>
</gene>
<evidence type="ECO:0000259" key="6">
    <source>
        <dbReference type="Pfam" id="PF13963"/>
    </source>
</evidence>
<evidence type="ECO:0000256" key="3">
    <source>
        <dbReference type="ARBA" id="ARBA00023315"/>
    </source>
</evidence>
<dbReference type="Pfam" id="PF02458">
    <property type="entry name" value="Transferase"/>
    <property type="match status" value="1"/>
</dbReference>
<feature type="domain" description="Transposase-associated" evidence="6">
    <location>
        <begin position="428"/>
        <end position="486"/>
    </location>
</feature>
<comment type="caution">
    <text evidence="7">The sequence shown here is derived from an EMBL/GenBank/DDBJ whole genome shotgun (WGS) entry which is preliminary data.</text>
</comment>
<accession>A0AAW2NG01</accession>
<evidence type="ECO:0000256" key="2">
    <source>
        <dbReference type="ARBA" id="ARBA00022679"/>
    </source>
</evidence>
<dbReference type="InterPro" id="IPR025452">
    <property type="entry name" value="DUF4218"/>
</dbReference>
<dbReference type="InterPro" id="IPR023213">
    <property type="entry name" value="CAT-like_dom_sf"/>
</dbReference>
<dbReference type="AlphaFoldDB" id="A0AAW2NG01"/>
<organism evidence="7">
    <name type="scientific">Sesamum calycinum</name>
    <dbReference type="NCBI Taxonomy" id="2727403"/>
    <lineage>
        <taxon>Eukaryota</taxon>
        <taxon>Viridiplantae</taxon>
        <taxon>Streptophyta</taxon>
        <taxon>Embryophyta</taxon>
        <taxon>Tracheophyta</taxon>
        <taxon>Spermatophyta</taxon>
        <taxon>Magnoliopsida</taxon>
        <taxon>eudicotyledons</taxon>
        <taxon>Gunneridae</taxon>
        <taxon>Pentapetalae</taxon>
        <taxon>asterids</taxon>
        <taxon>lamiids</taxon>
        <taxon>Lamiales</taxon>
        <taxon>Pedaliaceae</taxon>
        <taxon>Sesamum</taxon>
    </lineage>
</organism>
<comment type="similarity">
    <text evidence="1">Belongs to the plant acyltransferase family.</text>
</comment>
<evidence type="ECO:0000259" key="5">
    <source>
        <dbReference type="Pfam" id="PF13960"/>
    </source>
</evidence>
<reference evidence="7" key="1">
    <citation type="submission" date="2020-06" db="EMBL/GenBank/DDBJ databases">
        <authorList>
            <person name="Li T."/>
            <person name="Hu X."/>
            <person name="Zhang T."/>
            <person name="Song X."/>
            <person name="Zhang H."/>
            <person name="Dai N."/>
            <person name="Sheng W."/>
            <person name="Hou X."/>
            <person name="Wei L."/>
        </authorList>
    </citation>
    <scope>NUCLEOTIDE SEQUENCE</scope>
    <source>
        <strain evidence="7">KEN8</strain>
        <tissue evidence="7">Leaf</tissue>
    </source>
</reference>
<dbReference type="PANTHER" id="PTHR31623:SF110">
    <property type="entry name" value="VINORINE SYNTHASE-LIKE"/>
    <property type="match status" value="1"/>
</dbReference>
<dbReference type="Gene3D" id="3.30.559.10">
    <property type="entry name" value="Chloramphenicol acetyltransferase-like domain"/>
    <property type="match status" value="2"/>
</dbReference>
<feature type="compositionally biased region" description="Acidic residues" evidence="4">
    <location>
        <begin position="792"/>
        <end position="815"/>
    </location>
</feature>
<proteinExistence type="inferred from homology"/>
<dbReference type="PANTHER" id="PTHR31623">
    <property type="entry name" value="F21J9.9"/>
    <property type="match status" value="1"/>
</dbReference>
<evidence type="ECO:0000256" key="4">
    <source>
        <dbReference type="SAM" id="MobiDB-lite"/>
    </source>
</evidence>
<keyword evidence="3" id="KW-0012">Acyltransferase</keyword>
<name>A0AAW2NG01_9LAMI</name>
<protein>
    <submittedName>
        <fullName evidence="7">Vinorine synthase</fullName>
    </submittedName>
</protein>
<feature type="region of interest" description="Disordered" evidence="4">
    <location>
        <begin position="788"/>
        <end position="815"/>
    </location>
</feature>
<reference evidence="7" key="2">
    <citation type="journal article" date="2024" name="Plant">
        <title>Genomic evolution and insights into agronomic trait innovations of Sesamum species.</title>
        <authorList>
            <person name="Miao H."/>
            <person name="Wang L."/>
            <person name="Qu L."/>
            <person name="Liu H."/>
            <person name="Sun Y."/>
            <person name="Le M."/>
            <person name="Wang Q."/>
            <person name="Wei S."/>
            <person name="Zheng Y."/>
            <person name="Lin W."/>
            <person name="Duan Y."/>
            <person name="Cao H."/>
            <person name="Xiong S."/>
            <person name="Wang X."/>
            <person name="Wei L."/>
            <person name="Li C."/>
            <person name="Ma Q."/>
            <person name="Ju M."/>
            <person name="Zhao R."/>
            <person name="Li G."/>
            <person name="Mu C."/>
            <person name="Tian Q."/>
            <person name="Mei H."/>
            <person name="Zhang T."/>
            <person name="Gao T."/>
            <person name="Zhang H."/>
        </authorList>
    </citation>
    <scope>NUCLEOTIDE SEQUENCE</scope>
    <source>
        <strain evidence="7">KEN8</strain>
    </source>
</reference>
<feature type="domain" description="DUF4218" evidence="5">
    <location>
        <begin position="666"/>
        <end position="729"/>
    </location>
</feature>
<keyword evidence="2" id="KW-0808">Transferase</keyword>
<dbReference type="InterPro" id="IPR029480">
    <property type="entry name" value="Transpos_assoc"/>
</dbReference>
<dbReference type="Pfam" id="PF13960">
    <property type="entry name" value="DUF4218"/>
    <property type="match status" value="1"/>
</dbReference>
<dbReference type="EMBL" id="JACGWM010000011">
    <property type="protein sequence ID" value="KAL0342464.1"/>
    <property type="molecule type" value="Genomic_DNA"/>
</dbReference>